<evidence type="ECO:0000313" key="3">
    <source>
        <dbReference type="Proteomes" id="UP001565368"/>
    </source>
</evidence>
<name>A0ABR3PRW4_9TREE</name>
<protein>
    <recommendedName>
        <fullName evidence="4">SAP domain-containing protein</fullName>
    </recommendedName>
</protein>
<sequence>MPKTRPYTREELQGLRRADLQRLCKTYDIKGANAKTAVLVEELANYFQVATLQDGVAKLGQQEQVIDKLLEEKINEKANVLIQRHIASLEQRETALQQREAQLAEAWSSIQTYLSQLLATHIDLTTITEGELGPQDHHESPNYESPGSSSHFLGPILVHDRRTVTPPALSPSPSIGGDNFAYSALPMPPRGRSSLGGSSRGFSSSGRPFVSPGREYMDVALNGLSNPNDSPSALATPTSRTMLGTERYRDTRFGDEPVVPWDTPTVDFGRATPNL</sequence>
<feature type="compositionally biased region" description="Low complexity" evidence="1">
    <location>
        <begin position="190"/>
        <end position="211"/>
    </location>
</feature>
<gene>
    <name evidence="2" type="ORF">Q8F55_008813</name>
</gene>
<dbReference type="Proteomes" id="UP001565368">
    <property type="component" value="Unassembled WGS sequence"/>
</dbReference>
<comment type="caution">
    <text evidence="2">The sequence shown here is derived from an EMBL/GenBank/DDBJ whole genome shotgun (WGS) entry which is preliminary data.</text>
</comment>
<proteinExistence type="predicted"/>
<evidence type="ECO:0000313" key="2">
    <source>
        <dbReference type="EMBL" id="KAL1405188.1"/>
    </source>
</evidence>
<dbReference type="GeneID" id="95989856"/>
<feature type="compositionally biased region" description="Polar residues" evidence="1">
    <location>
        <begin position="142"/>
        <end position="151"/>
    </location>
</feature>
<dbReference type="EMBL" id="JBBXJM010000007">
    <property type="protein sequence ID" value="KAL1405188.1"/>
    <property type="molecule type" value="Genomic_DNA"/>
</dbReference>
<feature type="region of interest" description="Disordered" evidence="1">
    <location>
        <begin position="131"/>
        <end position="211"/>
    </location>
</feature>
<dbReference type="RefSeq" id="XP_069205132.1">
    <property type="nucleotide sequence ID" value="XM_069357195.1"/>
</dbReference>
<accession>A0ABR3PRW4</accession>
<evidence type="ECO:0000256" key="1">
    <source>
        <dbReference type="SAM" id="MobiDB-lite"/>
    </source>
</evidence>
<organism evidence="2 3">
    <name type="scientific">Vanrija albida</name>
    <dbReference type="NCBI Taxonomy" id="181172"/>
    <lineage>
        <taxon>Eukaryota</taxon>
        <taxon>Fungi</taxon>
        <taxon>Dikarya</taxon>
        <taxon>Basidiomycota</taxon>
        <taxon>Agaricomycotina</taxon>
        <taxon>Tremellomycetes</taxon>
        <taxon>Trichosporonales</taxon>
        <taxon>Trichosporonaceae</taxon>
        <taxon>Vanrija</taxon>
    </lineage>
</organism>
<keyword evidence="3" id="KW-1185">Reference proteome</keyword>
<evidence type="ECO:0008006" key="4">
    <source>
        <dbReference type="Google" id="ProtNLM"/>
    </source>
</evidence>
<reference evidence="2 3" key="1">
    <citation type="submission" date="2023-08" db="EMBL/GenBank/DDBJ databases">
        <title>Annotated Genome Sequence of Vanrija albida AlHP1.</title>
        <authorList>
            <person name="Herzog R."/>
        </authorList>
    </citation>
    <scope>NUCLEOTIDE SEQUENCE [LARGE SCALE GENOMIC DNA]</scope>
    <source>
        <strain evidence="2 3">AlHP1</strain>
    </source>
</reference>